<dbReference type="RefSeq" id="WP_009582118.1">
    <property type="nucleotide sequence ID" value="NZ_AMZN01000072.1"/>
</dbReference>
<evidence type="ECO:0000313" key="2">
    <source>
        <dbReference type="Proteomes" id="UP000011135"/>
    </source>
</evidence>
<sequence>MNIAENKKRNNISEYIIHMYQTEDLIRVYNFNMDDVRQYVISHIPVEKEEKEELAKWYEMVMENMKEEGIEERGHLSYVQAYVQELSALSAALKTSDEEFKKIYNTAKPHIEESLKFAQGAVKGEVQVCLNGVYGLLLARMNGRDVPQELMEGINAFGSVLSYLSYKYKEARK</sequence>
<organism evidence="1 2">
    <name type="scientific">Fulvivirga imtechensis AK7</name>
    <dbReference type="NCBI Taxonomy" id="1237149"/>
    <lineage>
        <taxon>Bacteria</taxon>
        <taxon>Pseudomonadati</taxon>
        <taxon>Bacteroidota</taxon>
        <taxon>Cytophagia</taxon>
        <taxon>Cytophagales</taxon>
        <taxon>Fulvivirgaceae</taxon>
        <taxon>Fulvivirga</taxon>
    </lineage>
</organism>
<gene>
    <name evidence="1" type="ORF">C900_04964</name>
</gene>
<evidence type="ECO:0000313" key="1">
    <source>
        <dbReference type="EMBL" id="ELR69432.1"/>
    </source>
</evidence>
<accession>L8JPX4</accession>
<proteinExistence type="predicted"/>
<keyword evidence="2" id="KW-1185">Reference proteome</keyword>
<dbReference type="AlphaFoldDB" id="L8JPX4"/>
<dbReference type="OrthoDB" id="1095125at2"/>
<dbReference type="STRING" id="1237149.C900_04964"/>
<comment type="caution">
    <text evidence="1">The sequence shown here is derived from an EMBL/GenBank/DDBJ whole genome shotgun (WGS) entry which is preliminary data.</text>
</comment>
<dbReference type="Pfam" id="PF16271">
    <property type="entry name" value="DUF4924"/>
    <property type="match status" value="1"/>
</dbReference>
<dbReference type="Proteomes" id="UP000011135">
    <property type="component" value="Unassembled WGS sequence"/>
</dbReference>
<evidence type="ECO:0008006" key="3">
    <source>
        <dbReference type="Google" id="ProtNLM"/>
    </source>
</evidence>
<dbReference type="PATRIC" id="fig|1237149.3.peg.4432"/>
<name>L8JPX4_9BACT</name>
<reference evidence="1 2" key="1">
    <citation type="submission" date="2012-12" db="EMBL/GenBank/DDBJ databases">
        <title>Genome assembly of Fulvivirga imtechensis AK7.</title>
        <authorList>
            <person name="Nupur N."/>
            <person name="Khatri I."/>
            <person name="Kumar R."/>
            <person name="Subramanian S."/>
            <person name="Pinnaka A."/>
        </authorList>
    </citation>
    <scope>NUCLEOTIDE SEQUENCE [LARGE SCALE GENOMIC DNA]</scope>
    <source>
        <strain evidence="1 2">AK7</strain>
    </source>
</reference>
<dbReference type="InterPro" id="IPR032574">
    <property type="entry name" value="DUF4924"/>
</dbReference>
<dbReference type="eggNOG" id="ENOG502ZGS8">
    <property type="taxonomic scope" value="Bacteria"/>
</dbReference>
<protein>
    <recommendedName>
        <fullName evidence="3">DUF4924 domain-containing protein</fullName>
    </recommendedName>
</protein>
<dbReference type="EMBL" id="AMZN01000072">
    <property type="protein sequence ID" value="ELR69432.1"/>
    <property type="molecule type" value="Genomic_DNA"/>
</dbReference>